<sequence length="649" mass="74851">MSSEKTSRDSLKELLCDALGSRESFRCIEGVNPCLITLNGIKFWIYQKNITSTAFNKDSDQSDVNRIQLPERSTFQPIKDSDIAFIFLGYDNDNDVYVTWNPYTTKQRLNITKNVSLYSRKNAQQLARETGAFQQATQTNGSIVLAFPRTRLADYLLNIADYFPEMTEYVAIGSKRRKAANEAYKRFVDLKNIKDFLAYLRSKDYLKEEQCLAYFKVIKKLISDVITPEISCRKIFVKYDDIKEYTKAIVPLLNTNEINILSPEEIECVEPALIAYITYLKNVSVDSTTEYVDSKDETNESSAEDLYMNDEETDDEEQDEEGSDVEGTPVVVDPDKKYIKNGKLLRIANPDIINSLRPYLDVEYKNSQGAMNILYDYYSDRCPNMEFRDWKKLIDAIDWKNPIPVEESDESKRKKKYVIATIFPDSSYIMYKNVAQTFVESIEAIGIEEFKSLNLSAANVPVVSEYADSKYASAQHVTDSGYYVMTNMSTFQKVNMLFYAINQFHLDFKIAVIPLSHFEDEDLDFSPYIVKEPFVPKTSSNRLKIRISFSDGTFIQENQVSTTLVKAVQLAGAERVLGLNLRIGKRFFMLNHLSEEEQKMTKFKKVDENLWIDTNSDTESKYNTLVEINEKLNLGWYIEKVDPLHNNSY</sequence>
<accession>A0AA92V412</accession>
<proteinExistence type="predicted"/>
<feature type="region of interest" description="Disordered" evidence="1">
    <location>
        <begin position="290"/>
        <end position="330"/>
    </location>
</feature>
<feature type="compositionally biased region" description="Acidic residues" evidence="1">
    <location>
        <begin position="307"/>
        <end position="324"/>
    </location>
</feature>
<dbReference type="RefSeq" id="WP_118189752.1">
    <property type="nucleotide sequence ID" value="NZ_QSFW01000001.1"/>
</dbReference>
<feature type="domain" description="Methylase-associated X1" evidence="2">
    <location>
        <begin position="41"/>
        <end position="156"/>
    </location>
</feature>
<evidence type="ECO:0000313" key="3">
    <source>
        <dbReference type="EMBL" id="RHA89402.1"/>
    </source>
</evidence>
<dbReference type="InterPro" id="IPR046894">
    <property type="entry name" value="MTaX1"/>
</dbReference>
<reference evidence="3 4" key="1">
    <citation type="submission" date="2018-08" db="EMBL/GenBank/DDBJ databases">
        <title>A genome reference for cultivated species of the human gut microbiota.</title>
        <authorList>
            <person name="Zou Y."/>
            <person name="Xue W."/>
            <person name="Luo G."/>
        </authorList>
    </citation>
    <scope>NUCLEOTIDE SEQUENCE [LARGE SCALE GENOMIC DNA]</scope>
    <source>
        <strain evidence="3 4">AM42-23AC</strain>
    </source>
</reference>
<evidence type="ECO:0000313" key="4">
    <source>
        <dbReference type="Proteomes" id="UP000284990"/>
    </source>
</evidence>
<name>A0AA92V412_9BACT</name>
<dbReference type="Pfam" id="PF20296">
    <property type="entry name" value="MTaX1"/>
    <property type="match status" value="1"/>
</dbReference>
<organism evidence="3 4">
    <name type="scientific">Segatella copri</name>
    <dbReference type="NCBI Taxonomy" id="165179"/>
    <lineage>
        <taxon>Bacteria</taxon>
        <taxon>Pseudomonadati</taxon>
        <taxon>Bacteroidota</taxon>
        <taxon>Bacteroidia</taxon>
        <taxon>Bacteroidales</taxon>
        <taxon>Prevotellaceae</taxon>
        <taxon>Segatella</taxon>
    </lineage>
</organism>
<comment type="caution">
    <text evidence="3">The sequence shown here is derived from an EMBL/GenBank/DDBJ whole genome shotgun (WGS) entry which is preliminary data.</text>
</comment>
<dbReference type="Proteomes" id="UP000284990">
    <property type="component" value="Unassembled WGS sequence"/>
</dbReference>
<dbReference type="EMBL" id="QSFW01000001">
    <property type="protein sequence ID" value="RHA89402.1"/>
    <property type="molecule type" value="Genomic_DNA"/>
</dbReference>
<evidence type="ECO:0000256" key="1">
    <source>
        <dbReference type="SAM" id="MobiDB-lite"/>
    </source>
</evidence>
<evidence type="ECO:0000259" key="2">
    <source>
        <dbReference type="Pfam" id="PF20296"/>
    </source>
</evidence>
<protein>
    <recommendedName>
        <fullName evidence="2">Methylase-associated X1 domain-containing protein</fullName>
    </recommendedName>
</protein>
<dbReference type="AlphaFoldDB" id="A0AA92V412"/>
<gene>
    <name evidence="3" type="ORF">DW916_00005</name>
</gene>